<dbReference type="Pfam" id="PF01321">
    <property type="entry name" value="Creatinase_N"/>
    <property type="match status" value="1"/>
</dbReference>
<evidence type="ECO:0000256" key="7">
    <source>
        <dbReference type="ARBA" id="ARBA00022723"/>
    </source>
</evidence>
<evidence type="ECO:0000256" key="10">
    <source>
        <dbReference type="HAMAP-Rule" id="MF_00169"/>
    </source>
</evidence>
<comment type="similarity">
    <text evidence="4 10">Belongs to the type-II 3-dehydroquinase family.</text>
</comment>
<feature type="binding site" evidence="10">
    <location>
        <position position="85"/>
    </location>
    <ligand>
        <name>substrate</name>
    </ligand>
</feature>
<keyword evidence="8" id="KW-0378">Hydrolase</keyword>
<dbReference type="GO" id="GO:0046872">
    <property type="term" value="F:metal ion binding"/>
    <property type="evidence" value="ECO:0007669"/>
    <property type="project" value="UniProtKB-KW"/>
</dbReference>
<evidence type="ECO:0000256" key="3">
    <source>
        <dbReference type="ARBA" id="ARBA00008766"/>
    </source>
</evidence>
<feature type="domain" description="Creatinase N-terminal" evidence="12">
    <location>
        <begin position="151"/>
        <end position="276"/>
    </location>
</feature>
<comment type="catalytic activity">
    <reaction evidence="1 10">
        <text>3-dehydroquinate = 3-dehydroshikimate + H2O</text>
        <dbReference type="Rhea" id="RHEA:21096"/>
        <dbReference type="ChEBI" id="CHEBI:15377"/>
        <dbReference type="ChEBI" id="CHEBI:16630"/>
        <dbReference type="ChEBI" id="CHEBI:32364"/>
        <dbReference type="EC" id="4.2.1.10"/>
    </reaction>
</comment>
<evidence type="ECO:0000256" key="4">
    <source>
        <dbReference type="ARBA" id="ARBA00011037"/>
    </source>
</evidence>
<feature type="binding site" evidence="10">
    <location>
        <position position="72"/>
    </location>
    <ligand>
        <name>substrate</name>
    </ligand>
</feature>
<dbReference type="GO" id="GO:0003855">
    <property type="term" value="F:3-dehydroquinate dehydratase activity"/>
    <property type="evidence" value="ECO:0007669"/>
    <property type="project" value="UniProtKB-UniRule"/>
</dbReference>
<name>A0AAU7VNU2_9FIRM</name>
<evidence type="ECO:0000313" key="13">
    <source>
        <dbReference type="EMBL" id="XBX75815.1"/>
    </source>
</evidence>
<feature type="site" description="Transition state stabilizer" evidence="10">
    <location>
        <position position="17"/>
    </location>
</feature>
<dbReference type="NCBIfam" id="TIGR01088">
    <property type="entry name" value="aroQ"/>
    <property type="match status" value="1"/>
</dbReference>
<sequence>MRFLVIHGPNLNMLEKRPQEIYGKKSLEEINNIIKDWCIKNNIQVDIIQSNYEGEIIDYLHKFQSYNGIIINPGAYTHYSYAIADAVELVTVPVIEVHLSDIKSREDFRRKSVIANHCYKQISGFGYQSYILALQAIIHKIEEVDSMSYYRTAELKKAMKEKDLDSMLITQPQNRQYITGFTGSSGYVLLTQQKDYFFTDFRYVEQAKEQIENFEIIKHGFQPLEEIFEYIKNADVNKIGFEEQFSTYHVYQRYKETFKGVELVPSGPLVEEIRKVKDKTEIEKMEKSIDIAVSAFEHILGFLKPGIKEIDVALELEFFMRKKGASGLAFDTIVASGHRSALPHGIASDKVLEQGDFVKMDFGCVFNGYCSDISRTVVLGKATDKQKKIYDTALKAQLAAIENIKSGVSGKKADDFARHIITEAGYGDKFGHGLGHGIGMVVHENPRVSPNSEDILKTGNVVTVEPGIYIPEYGGVRIEDMLVITEDGNKNLTKATKEFIEIT</sequence>
<dbReference type="InterPro" id="IPR001874">
    <property type="entry name" value="DHquinase_II"/>
</dbReference>
<dbReference type="CDD" id="cd00466">
    <property type="entry name" value="DHQase_II"/>
    <property type="match status" value="1"/>
</dbReference>
<dbReference type="PANTHER" id="PTHR46112">
    <property type="entry name" value="AMINOPEPTIDASE"/>
    <property type="match status" value="1"/>
</dbReference>
<feature type="active site" description="Proton donor" evidence="10">
    <location>
        <position position="98"/>
    </location>
</feature>
<feature type="domain" description="Peptidase M24" evidence="11">
    <location>
        <begin position="283"/>
        <end position="486"/>
    </location>
</feature>
<feature type="binding site" evidence="10">
    <location>
        <begin position="99"/>
        <end position="100"/>
    </location>
    <ligand>
        <name>substrate</name>
    </ligand>
</feature>
<comment type="subunit">
    <text evidence="5 10">Homododecamer.</text>
</comment>
<dbReference type="InterPro" id="IPR029149">
    <property type="entry name" value="Creatin/AminoP/Spt16_N"/>
</dbReference>
<dbReference type="InterPro" id="IPR001131">
    <property type="entry name" value="Peptidase_M24B_aminopep-P_CS"/>
</dbReference>
<keyword evidence="10" id="KW-0028">Amino-acid biosynthesis</keyword>
<comment type="pathway">
    <text evidence="2 10">Metabolic intermediate biosynthesis; chorismate biosynthesis; chorismate from D-erythrose 4-phosphate and phosphoenolpyruvate: step 3/7.</text>
</comment>
<dbReference type="SUPFAM" id="SSF52304">
    <property type="entry name" value="Type II 3-dehydroquinate dehydratase"/>
    <property type="match status" value="1"/>
</dbReference>
<evidence type="ECO:0000256" key="6">
    <source>
        <dbReference type="ARBA" id="ARBA00012060"/>
    </source>
</evidence>
<dbReference type="SUPFAM" id="SSF55920">
    <property type="entry name" value="Creatinase/aminopeptidase"/>
    <property type="match status" value="1"/>
</dbReference>
<evidence type="ECO:0000259" key="11">
    <source>
        <dbReference type="Pfam" id="PF00557"/>
    </source>
</evidence>
<dbReference type="Pfam" id="PF00557">
    <property type="entry name" value="Peptidase_M24"/>
    <property type="match status" value="1"/>
</dbReference>
<comment type="function">
    <text evidence="10">Catalyzes a trans-dehydration via an enolate intermediate.</text>
</comment>
<dbReference type="PANTHER" id="PTHR46112:SF3">
    <property type="entry name" value="AMINOPEPTIDASE YPDF"/>
    <property type="match status" value="1"/>
</dbReference>
<dbReference type="GO" id="GO:0008652">
    <property type="term" value="P:amino acid biosynthetic process"/>
    <property type="evidence" value="ECO:0007669"/>
    <property type="project" value="UniProtKB-KW"/>
</dbReference>
<dbReference type="CDD" id="cd01092">
    <property type="entry name" value="APP-like"/>
    <property type="match status" value="1"/>
</dbReference>
<evidence type="ECO:0000256" key="9">
    <source>
        <dbReference type="ARBA" id="ARBA00023239"/>
    </source>
</evidence>
<keyword evidence="7" id="KW-0479">Metal-binding</keyword>
<keyword evidence="9 10" id="KW-0456">Lyase</keyword>
<dbReference type="EMBL" id="CP158367">
    <property type="protein sequence ID" value="XBX75815.1"/>
    <property type="molecule type" value="Genomic_DNA"/>
</dbReference>
<evidence type="ECO:0000256" key="5">
    <source>
        <dbReference type="ARBA" id="ARBA00011193"/>
    </source>
</evidence>
<dbReference type="InterPro" id="IPR036441">
    <property type="entry name" value="DHquinase_II_sf"/>
</dbReference>
<dbReference type="Gene3D" id="3.90.230.10">
    <property type="entry name" value="Creatinase/methionine aminopeptidase superfamily"/>
    <property type="match status" value="1"/>
</dbReference>
<dbReference type="GO" id="GO:0009423">
    <property type="term" value="P:chorismate biosynthetic process"/>
    <property type="evidence" value="ECO:0007669"/>
    <property type="project" value="UniProtKB-UniRule"/>
</dbReference>
<dbReference type="InterPro" id="IPR000994">
    <property type="entry name" value="Pept_M24"/>
</dbReference>
<dbReference type="Gene3D" id="3.40.350.10">
    <property type="entry name" value="Creatinase/prolidase N-terminal domain"/>
    <property type="match status" value="1"/>
</dbReference>
<reference evidence="13" key="2">
    <citation type="submission" date="2024-06" db="EMBL/GenBank/DDBJ databases">
        <authorList>
            <person name="Petrova K.O."/>
            <person name="Toshchakov S.V."/>
            <person name="Boltjanskaja Y.V."/>
            <person name="Kevbrin V."/>
        </authorList>
    </citation>
    <scope>NUCLEOTIDE SEQUENCE</scope>
    <source>
        <strain evidence="13">Z-910T</strain>
    </source>
</reference>
<dbReference type="NCBIfam" id="NF003805">
    <property type="entry name" value="PRK05395.1-2"/>
    <property type="match status" value="1"/>
</dbReference>
<dbReference type="RefSeq" id="WP_350344552.1">
    <property type="nucleotide sequence ID" value="NZ_CP158367.1"/>
</dbReference>
<gene>
    <name evidence="10 13" type="primary">aroQ</name>
    <name evidence="13" type="ORF">PRVXT_000971</name>
</gene>
<dbReference type="AlphaFoldDB" id="A0AAU7VNU2"/>
<dbReference type="NCBIfam" id="NF003807">
    <property type="entry name" value="PRK05395.1-4"/>
    <property type="match status" value="1"/>
</dbReference>
<dbReference type="FunFam" id="3.90.230.10:FF:000014">
    <property type="entry name" value="Aminopeptidase P family protein"/>
    <property type="match status" value="1"/>
</dbReference>
<dbReference type="InterPro" id="IPR036005">
    <property type="entry name" value="Creatinase/aminopeptidase-like"/>
</dbReference>
<dbReference type="GO" id="GO:0009073">
    <property type="term" value="P:aromatic amino acid family biosynthetic process"/>
    <property type="evidence" value="ECO:0007669"/>
    <property type="project" value="UniProtKB-KW"/>
</dbReference>
<protein>
    <recommendedName>
        <fullName evidence="6 10">3-dehydroquinate dehydratase</fullName>
        <shortName evidence="10">3-dehydroquinase</shortName>
        <ecNumber evidence="6 10">4.2.1.10</ecNumber>
    </recommendedName>
    <alternativeName>
        <fullName evidence="10">Type II DHQase</fullName>
    </alternativeName>
</protein>
<dbReference type="InterPro" id="IPR000587">
    <property type="entry name" value="Creatinase_N"/>
</dbReference>
<dbReference type="GO" id="GO:0016787">
    <property type="term" value="F:hydrolase activity"/>
    <property type="evidence" value="ECO:0007669"/>
    <property type="project" value="UniProtKB-KW"/>
</dbReference>
<evidence type="ECO:0000256" key="2">
    <source>
        <dbReference type="ARBA" id="ARBA00004902"/>
    </source>
</evidence>
<organism evidence="13">
    <name type="scientific">Proteinivorax tanatarense</name>
    <dbReference type="NCBI Taxonomy" id="1260629"/>
    <lineage>
        <taxon>Bacteria</taxon>
        <taxon>Bacillati</taxon>
        <taxon>Bacillota</taxon>
        <taxon>Clostridia</taxon>
        <taxon>Eubacteriales</taxon>
        <taxon>Proteinivoracaceae</taxon>
        <taxon>Proteinivorax</taxon>
    </lineage>
</organism>
<feature type="active site" description="Proton acceptor" evidence="10">
    <location>
        <position position="22"/>
    </location>
</feature>
<dbReference type="PROSITE" id="PS00491">
    <property type="entry name" value="PROLINE_PEPTIDASE"/>
    <property type="match status" value="1"/>
</dbReference>
<comment type="similarity">
    <text evidence="3">Belongs to the peptidase M24B family.</text>
</comment>
<evidence type="ECO:0000256" key="8">
    <source>
        <dbReference type="ARBA" id="ARBA00022801"/>
    </source>
</evidence>
<dbReference type="InterPro" id="IPR050659">
    <property type="entry name" value="Peptidase_M24B"/>
</dbReference>
<dbReference type="Pfam" id="PF01220">
    <property type="entry name" value="DHquinase_II"/>
    <property type="match status" value="1"/>
</dbReference>
<dbReference type="HAMAP" id="MF_00169">
    <property type="entry name" value="AroQ"/>
    <property type="match status" value="1"/>
</dbReference>
<feature type="binding site" evidence="10">
    <location>
        <position position="78"/>
    </location>
    <ligand>
        <name>substrate</name>
    </ligand>
</feature>
<evidence type="ECO:0000256" key="1">
    <source>
        <dbReference type="ARBA" id="ARBA00001864"/>
    </source>
</evidence>
<proteinExistence type="inferred from homology"/>
<reference evidence="13" key="1">
    <citation type="journal article" date="2013" name="Extremophiles">
        <title>Proteinivorax tanatarense gen. nov., sp. nov., an anaerobic, haloalkaliphilic, proteolytic bacterium isolated from a decaying algal bloom, and proposal of Proteinivoraceae fam. nov.</title>
        <authorList>
            <person name="Kevbrin V."/>
            <person name="Boltyanskaya Y."/>
            <person name="Zhilina T."/>
            <person name="Kolganova T."/>
            <person name="Lavrentjeva E."/>
            <person name="Kuznetsov B."/>
        </authorList>
    </citation>
    <scope>NUCLEOTIDE SEQUENCE</scope>
    <source>
        <strain evidence="13">Z-910T</strain>
    </source>
</reference>
<keyword evidence="10" id="KW-0057">Aromatic amino acid biosynthesis</keyword>
<evidence type="ECO:0000259" key="12">
    <source>
        <dbReference type="Pfam" id="PF01321"/>
    </source>
</evidence>
<dbReference type="Gene3D" id="3.40.50.9100">
    <property type="entry name" value="Dehydroquinase, class II"/>
    <property type="match status" value="1"/>
</dbReference>
<dbReference type="EC" id="4.2.1.10" evidence="6 10"/>
<accession>A0AAU7VNU2</accession>
<feature type="binding site" evidence="10">
    <location>
        <position position="109"/>
    </location>
    <ligand>
        <name>substrate</name>
    </ligand>
</feature>